<dbReference type="InterPro" id="IPR039420">
    <property type="entry name" value="WalR-like"/>
</dbReference>
<dbReference type="InterPro" id="IPR016032">
    <property type="entry name" value="Sig_transdc_resp-reg_C-effctor"/>
</dbReference>
<organism evidence="8 9">
    <name type="scientific">Aquisphaera giovannonii</name>
    <dbReference type="NCBI Taxonomy" id="406548"/>
    <lineage>
        <taxon>Bacteria</taxon>
        <taxon>Pseudomonadati</taxon>
        <taxon>Planctomycetota</taxon>
        <taxon>Planctomycetia</taxon>
        <taxon>Isosphaerales</taxon>
        <taxon>Isosphaeraceae</taxon>
        <taxon>Aquisphaera</taxon>
    </lineage>
</organism>
<sequence>MSNRLRVLLAEDHNVVRAGLKALIDAQDDMRVVGESADGEAACRLCAELTPDVVVMDVSMPILGGVPATERICRDQPEVRVLILTVQEDRSYLHQLLRAGASGYLLKRAAADELIHAIRAVARGGTYVDPGLIGDVLGDLGARTSREGSPAEPLSEREGEVLRLVSRGFTNREIATQLDVSIKTVETHKARGMEKLGLVSRADIVAYAIRRGWLTST</sequence>
<dbReference type="OrthoDB" id="9796655at2"/>
<protein>
    <submittedName>
        <fullName evidence="8">Oxygen regulatory protein NreC</fullName>
    </submittedName>
</protein>
<dbReference type="PANTHER" id="PTHR43214">
    <property type="entry name" value="TWO-COMPONENT RESPONSE REGULATOR"/>
    <property type="match status" value="1"/>
</dbReference>
<evidence type="ECO:0000256" key="2">
    <source>
        <dbReference type="ARBA" id="ARBA00023015"/>
    </source>
</evidence>
<keyword evidence="1 5" id="KW-0597">Phosphoprotein</keyword>
<dbReference type="Proteomes" id="UP000324233">
    <property type="component" value="Chromosome"/>
</dbReference>
<dbReference type="PROSITE" id="PS50110">
    <property type="entry name" value="RESPONSE_REGULATORY"/>
    <property type="match status" value="1"/>
</dbReference>
<feature type="modified residue" description="4-aspartylphosphate" evidence="5">
    <location>
        <position position="57"/>
    </location>
</feature>
<dbReference type="SUPFAM" id="SSF52172">
    <property type="entry name" value="CheY-like"/>
    <property type="match status" value="1"/>
</dbReference>
<dbReference type="Gene3D" id="3.40.50.2300">
    <property type="match status" value="1"/>
</dbReference>
<evidence type="ECO:0000256" key="4">
    <source>
        <dbReference type="ARBA" id="ARBA00023163"/>
    </source>
</evidence>
<dbReference type="GO" id="GO:0003677">
    <property type="term" value="F:DNA binding"/>
    <property type="evidence" value="ECO:0007669"/>
    <property type="project" value="UniProtKB-KW"/>
</dbReference>
<evidence type="ECO:0000256" key="5">
    <source>
        <dbReference type="PROSITE-ProRule" id="PRU00169"/>
    </source>
</evidence>
<dbReference type="SMART" id="SM00448">
    <property type="entry name" value="REC"/>
    <property type="match status" value="1"/>
</dbReference>
<feature type="domain" description="HTH luxR-type" evidence="6">
    <location>
        <begin position="147"/>
        <end position="212"/>
    </location>
</feature>
<dbReference type="Pfam" id="PF00196">
    <property type="entry name" value="GerE"/>
    <property type="match status" value="1"/>
</dbReference>
<dbReference type="InterPro" id="IPR000792">
    <property type="entry name" value="Tscrpt_reg_LuxR_C"/>
</dbReference>
<name>A0A5B9WFH4_9BACT</name>
<dbReference type="Pfam" id="PF00072">
    <property type="entry name" value="Response_reg"/>
    <property type="match status" value="1"/>
</dbReference>
<dbReference type="InterPro" id="IPR011006">
    <property type="entry name" value="CheY-like_superfamily"/>
</dbReference>
<dbReference type="InterPro" id="IPR058245">
    <property type="entry name" value="NreC/VraR/RcsB-like_REC"/>
</dbReference>
<evidence type="ECO:0000256" key="1">
    <source>
        <dbReference type="ARBA" id="ARBA00022553"/>
    </source>
</evidence>
<dbReference type="EMBL" id="CP042997">
    <property type="protein sequence ID" value="QEH38721.1"/>
    <property type="molecule type" value="Genomic_DNA"/>
</dbReference>
<dbReference type="CDD" id="cd06170">
    <property type="entry name" value="LuxR_C_like"/>
    <property type="match status" value="1"/>
</dbReference>
<dbReference type="RefSeq" id="WP_148598135.1">
    <property type="nucleotide sequence ID" value="NZ_CP042997.1"/>
</dbReference>
<keyword evidence="4" id="KW-0804">Transcription</keyword>
<dbReference type="SUPFAM" id="SSF46894">
    <property type="entry name" value="C-terminal effector domain of the bipartite response regulators"/>
    <property type="match status" value="1"/>
</dbReference>
<dbReference type="GO" id="GO:0006355">
    <property type="term" value="P:regulation of DNA-templated transcription"/>
    <property type="evidence" value="ECO:0007669"/>
    <property type="project" value="InterPro"/>
</dbReference>
<keyword evidence="9" id="KW-1185">Reference proteome</keyword>
<gene>
    <name evidence="8" type="primary">nreC_5</name>
    <name evidence="8" type="ORF">OJF2_73270</name>
</gene>
<dbReference type="KEGG" id="agv:OJF2_73270"/>
<dbReference type="SMART" id="SM00421">
    <property type="entry name" value="HTH_LUXR"/>
    <property type="match status" value="1"/>
</dbReference>
<feature type="domain" description="Response regulatory" evidence="7">
    <location>
        <begin position="6"/>
        <end position="122"/>
    </location>
</feature>
<keyword evidence="3" id="KW-0238">DNA-binding</keyword>
<keyword evidence="2" id="KW-0805">Transcription regulation</keyword>
<accession>A0A5B9WFH4</accession>
<dbReference type="GO" id="GO:0000160">
    <property type="term" value="P:phosphorelay signal transduction system"/>
    <property type="evidence" value="ECO:0007669"/>
    <property type="project" value="InterPro"/>
</dbReference>
<dbReference type="AlphaFoldDB" id="A0A5B9WFH4"/>
<evidence type="ECO:0000313" key="9">
    <source>
        <dbReference type="Proteomes" id="UP000324233"/>
    </source>
</evidence>
<evidence type="ECO:0000313" key="8">
    <source>
        <dbReference type="EMBL" id="QEH38721.1"/>
    </source>
</evidence>
<dbReference type="PRINTS" id="PR00038">
    <property type="entry name" value="HTHLUXR"/>
</dbReference>
<proteinExistence type="predicted"/>
<evidence type="ECO:0000259" key="6">
    <source>
        <dbReference type="PROSITE" id="PS50043"/>
    </source>
</evidence>
<reference evidence="8 9" key="1">
    <citation type="submission" date="2019-08" db="EMBL/GenBank/DDBJ databases">
        <title>Deep-cultivation of Planctomycetes and their phenomic and genomic characterization uncovers novel biology.</title>
        <authorList>
            <person name="Wiegand S."/>
            <person name="Jogler M."/>
            <person name="Boedeker C."/>
            <person name="Pinto D."/>
            <person name="Vollmers J."/>
            <person name="Rivas-Marin E."/>
            <person name="Kohn T."/>
            <person name="Peeters S.H."/>
            <person name="Heuer A."/>
            <person name="Rast P."/>
            <person name="Oberbeckmann S."/>
            <person name="Bunk B."/>
            <person name="Jeske O."/>
            <person name="Meyerdierks A."/>
            <person name="Storesund J.E."/>
            <person name="Kallscheuer N."/>
            <person name="Luecker S."/>
            <person name="Lage O.M."/>
            <person name="Pohl T."/>
            <person name="Merkel B.J."/>
            <person name="Hornburger P."/>
            <person name="Mueller R.-W."/>
            <person name="Bruemmer F."/>
            <person name="Labrenz M."/>
            <person name="Spormann A.M."/>
            <person name="Op den Camp H."/>
            <person name="Overmann J."/>
            <person name="Amann R."/>
            <person name="Jetten M.S.M."/>
            <person name="Mascher T."/>
            <person name="Medema M.H."/>
            <person name="Devos D.P."/>
            <person name="Kaster A.-K."/>
            <person name="Ovreas L."/>
            <person name="Rohde M."/>
            <person name="Galperin M.Y."/>
            <person name="Jogler C."/>
        </authorList>
    </citation>
    <scope>NUCLEOTIDE SEQUENCE [LARGE SCALE GENOMIC DNA]</scope>
    <source>
        <strain evidence="8 9">OJF2</strain>
    </source>
</reference>
<evidence type="ECO:0000256" key="3">
    <source>
        <dbReference type="ARBA" id="ARBA00023125"/>
    </source>
</evidence>
<dbReference type="CDD" id="cd17535">
    <property type="entry name" value="REC_NarL-like"/>
    <property type="match status" value="1"/>
</dbReference>
<dbReference type="InterPro" id="IPR001789">
    <property type="entry name" value="Sig_transdc_resp-reg_receiver"/>
</dbReference>
<dbReference type="PROSITE" id="PS50043">
    <property type="entry name" value="HTH_LUXR_2"/>
    <property type="match status" value="1"/>
</dbReference>
<evidence type="ECO:0000259" key="7">
    <source>
        <dbReference type="PROSITE" id="PS50110"/>
    </source>
</evidence>
<dbReference type="PANTHER" id="PTHR43214:SF41">
    <property type="entry name" value="NITRATE_NITRITE RESPONSE REGULATOR PROTEIN NARP"/>
    <property type="match status" value="1"/>
</dbReference>